<accession>R8BPU0</accession>
<evidence type="ECO:0000259" key="3">
    <source>
        <dbReference type="Pfam" id="PF00135"/>
    </source>
</evidence>
<feature type="transmembrane region" description="Helical" evidence="2">
    <location>
        <begin position="480"/>
        <end position="499"/>
    </location>
</feature>
<feature type="domain" description="Carboxylesterase type B" evidence="3">
    <location>
        <begin position="29"/>
        <end position="318"/>
    </location>
</feature>
<organism evidence="4 5">
    <name type="scientific">Phaeoacremonium minimum (strain UCR-PA7)</name>
    <name type="common">Esca disease fungus</name>
    <name type="synonym">Togninia minima</name>
    <dbReference type="NCBI Taxonomy" id="1286976"/>
    <lineage>
        <taxon>Eukaryota</taxon>
        <taxon>Fungi</taxon>
        <taxon>Dikarya</taxon>
        <taxon>Ascomycota</taxon>
        <taxon>Pezizomycotina</taxon>
        <taxon>Sordariomycetes</taxon>
        <taxon>Sordariomycetidae</taxon>
        <taxon>Togniniales</taxon>
        <taxon>Togniniaceae</taxon>
        <taxon>Phaeoacremonium</taxon>
    </lineage>
</organism>
<protein>
    <submittedName>
        <fullName evidence="4">Putative crystal protein</fullName>
    </submittedName>
</protein>
<dbReference type="HOGENOM" id="CLU_430942_0_0_1"/>
<evidence type="ECO:0000313" key="5">
    <source>
        <dbReference type="Proteomes" id="UP000014074"/>
    </source>
</evidence>
<evidence type="ECO:0000256" key="2">
    <source>
        <dbReference type="SAM" id="Phobius"/>
    </source>
</evidence>
<dbReference type="Pfam" id="PF00135">
    <property type="entry name" value="COesterase"/>
    <property type="match status" value="1"/>
</dbReference>
<dbReference type="KEGG" id="tmn:UCRPA7_3145"/>
<reference evidence="5" key="1">
    <citation type="journal article" date="2013" name="Genome Announc.">
        <title>Draft genome sequence of the ascomycete Phaeoacremonium aleophilum strain UCR-PA7, a causal agent of the esca disease complex in grapevines.</title>
        <authorList>
            <person name="Blanco-Ulate B."/>
            <person name="Rolshausen P."/>
            <person name="Cantu D."/>
        </authorList>
    </citation>
    <scope>NUCLEOTIDE SEQUENCE [LARGE SCALE GENOMIC DNA]</scope>
    <source>
        <strain evidence="5">UCR-PA7</strain>
    </source>
</reference>
<dbReference type="Proteomes" id="UP000014074">
    <property type="component" value="Unassembled WGS sequence"/>
</dbReference>
<evidence type="ECO:0000313" key="4">
    <source>
        <dbReference type="EMBL" id="EOO01359.1"/>
    </source>
</evidence>
<dbReference type="EMBL" id="KB933003">
    <property type="protein sequence ID" value="EOO01359.1"/>
    <property type="molecule type" value="Genomic_DNA"/>
</dbReference>
<evidence type="ECO:0000256" key="1">
    <source>
        <dbReference type="SAM" id="MobiDB-lite"/>
    </source>
</evidence>
<dbReference type="OrthoDB" id="408631at2759"/>
<dbReference type="SUPFAM" id="SSF53474">
    <property type="entry name" value="alpha/beta-Hydrolases"/>
    <property type="match status" value="1"/>
</dbReference>
<dbReference type="PANTHER" id="PTHR43142:SF3">
    <property type="entry name" value="PUTATIVE (AFU_ORTHOLOGUE AFUA_3G09070)-RELATED"/>
    <property type="match status" value="1"/>
</dbReference>
<feature type="region of interest" description="Disordered" evidence="1">
    <location>
        <begin position="560"/>
        <end position="635"/>
    </location>
</feature>
<dbReference type="InterPro" id="IPR002018">
    <property type="entry name" value="CarbesteraseB"/>
</dbReference>
<dbReference type="Gene3D" id="3.40.50.1820">
    <property type="entry name" value="alpha/beta hydrolase"/>
    <property type="match status" value="1"/>
</dbReference>
<gene>
    <name evidence="4" type="ORF">UCRPA7_3145</name>
</gene>
<dbReference type="RefSeq" id="XP_007913897.1">
    <property type="nucleotide sequence ID" value="XM_007915706.1"/>
</dbReference>
<dbReference type="ESTHER" id="togmi-r8bpu0">
    <property type="family name" value="Fungal_carboxylesterase_lipase"/>
</dbReference>
<dbReference type="GeneID" id="19323466"/>
<dbReference type="PANTHER" id="PTHR43142">
    <property type="entry name" value="CARBOXYLIC ESTER HYDROLASE"/>
    <property type="match status" value="1"/>
</dbReference>
<keyword evidence="2" id="KW-0812">Transmembrane</keyword>
<sequence length="635" mass="68683">MADTTAKWQVAVHSNNEDLTGFRDRLSFRFLGIRYAPQPERFTYSVPYTGSGGSVDATQFASQCMQGSGSGSEDCLFLNVWTSYLPKRGCKPKKSTLKPVMFWIHGGAFTGGTGADSTFDGGNIVSRGDVVLVAINYRLTTLGFLALDDGVTNGNFGFADQINALDWVRAHIQDFGGDPDRITTLGQSAGAGSVRAMMASPKAVGKFAGAIPLSNLGGINYGTTYSKYYTIKEEIDVAANAILTATNCTKAASQVGCLRALPASTILNAGTVARFIVVDGTYITSDELQLDGPKLPFNLMMGLMRDDGAPFISYPTTTNESAYLSSAGFSIPPPDLFPIPDGANQTLNLYNMSSRLATDGIFRCIDQATVYTGLQNGRFGPVYYYEFDRSYQTLGWPGTDVCNPPKTASHPYGDPSLPYFKCHSGELYYVFGNLARQESCHSVKLSIYRLLITTYPLRLSYPFSQVLTSKMSFTDATSAILIWMTVSGMLAAIMWIWYWHRYGFCTTVRTRMQREVTPVELVNMMDILNEPAPAPPPAAHIRPDAHPNRHSMPAAFLTAHGIDDDSSDSGPDVHPNRHSMPATFLTTHGIDDDASGGVAAGSSPEAGSSTPAVPRAPESAAGHVTSEEEQEARPQ</sequence>
<dbReference type="eggNOG" id="KOG1516">
    <property type="taxonomic scope" value="Eukaryota"/>
</dbReference>
<keyword evidence="2" id="KW-0472">Membrane</keyword>
<name>R8BPU0_PHAM7</name>
<keyword evidence="2" id="KW-1133">Transmembrane helix</keyword>
<proteinExistence type="predicted"/>
<keyword evidence="5" id="KW-1185">Reference proteome</keyword>
<dbReference type="InterPro" id="IPR029058">
    <property type="entry name" value="AB_hydrolase_fold"/>
</dbReference>
<dbReference type="AlphaFoldDB" id="R8BPU0"/>